<evidence type="ECO:0008006" key="4">
    <source>
        <dbReference type="Google" id="ProtNLM"/>
    </source>
</evidence>
<protein>
    <recommendedName>
        <fullName evidence="4">Transposase, Ptta/En/Spm, plant</fullName>
    </recommendedName>
</protein>
<accession>A0ABU6RU89</accession>
<dbReference type="Proteomes" id="UP001341840">
    <property type="component" value="Unassembled WGS sequence"/>
</dbReference>
<dbReference type="Pfam" id="PF03004">
    <property type="entry name" value="Transposase_24"/>
    <property type="match status" value="1"/>
</dbReference>
<proteinExistence type="predicted"/>
<keyword evidence="3" id="KW-1185">Reference proteome</keyword>
<evidence type="ECO:0000313" key="2">
    <source>
        <dbReference type="EMBL" id="MED6127351.1"/>
    </source>
</evidence>
<reference evidence="2 3" key="1">
    <citation type="journal article" date="2023" name="Plants (Basel)">
        <title>Bridging the Gap: Combining Genomics and Transcriptomics Approaches to Understand Stylosanthes scabra, an Orphan Legume from the Brazilian Caatinga.</title>
        <authorList>
            <person name="Ferreira-Neto J.R.C."/>
            <person name="da Silva M.D."/>
            <person name="Binneck E."/>
            <person name="de Melo N.F."/>
            <person name="da Silva R.H."/>
            <person name="de Melo A.L.T.M."/>
            <person name="Pandolfi V."/>
            <person name="Bustamante F.O."/>
            <person name="Brasileiro-Vidal A.C."/>
            <person name="Benko-Iseppon A.M."/>
        </authorList>
    </citation>
    <scope>NUCLEOTIDE SEQUENCE [LARGE SCALE GENOMIC DNA]</scope>
    <source>
        <tissue evidence="2">Leaves</tissue>
    </source>
</reference>
<dbReference type="PANTHER" id="PTHR33018:SF37">
    <property type="entry name" value="TRANSPOSASE TNP1_EN_SPM-LIKE DOMAIN-CONTAINING PROTEIN"/>
    <property type="match status" value="1"/>
</dbReference>
<evidence type="ECO:0000256" key="1">
    <source>
        <dbReference type="SAM" id="Coils"/>
    </source>
</evidence>
<dbReference type="PANTHER" id="PTHR33018">
    <property type="entry name" value="OS10G0338966 PROTEIN-RELATED"/>
    <property type="match status" value="1"/>
</dbReference>
<gene>
    <name evidence="2" type="ORF">PIB30_087328</name>
</gene>
<comment type="caution">
    <text evidence="2">The sequence shown here is derived from an EMBL/GenBank/DDBJ whole genome shotgun (WGS) entry which is preliminary data.</text>
</comment>
<dbReference type="InterPro" id="IPR004252">
    <property type="entry name" value="Probable_transposase_24"/>
</dbReference>
<name>A0ABU6RU89_9FABA</name>
<sequence length="269" mass="31045">MKEYKETVYNDVIKRTFHFEDPKGKIKKDILKRLGKLWKDTRSNMFHTFYDDTKSIDENVKKHKPRGVDPEHWRFFLRYRLSEDTQKKHRESFQTDLYTYGGSMTLARRREEEERTQGKKFSRGEIWTMTHKKSDGSYIHEDARTVAEAIKVIESCDQSTKELSQNDSLAQVLGKDHPGRVRGMGAGPCPTQINNHGTQHTGFASHVDVEEYKREIVELKAEAAEKNKKIQSMEHIVRYLLQQQGDNLPPNIAAEMNSLGSGPSSTGTL</sequence>
<keyword evidence="1" id="KW-0175">Coiled coil</keyword>
<dbReference type="EMBL" id="JASCZI010031741">
    <property type="protein sequence ID" value="MED6127351.1"/>
    <property type="molecule type" value="Genomic_DNA"/>
</dbReference>
<organism evidence="2 3">
    <name type="scientific">Stylosanthes scabra</name>
    <dbReference type="NCBI Taxonomy" id="79078"/>
    <lineage>
        <taxon>Eukaryota</taxon>
        <taxon>Viridiplantae</taxon>
        <taxon>Streptophyta</taxon>
        <taxon>Embryophyta</taxon>
        <taxon>Tracheophyta</taxon>
        <taxon>Spermatophyta</taxon>
        <taxon>Magnoliopsida</taxon>
        <taxon>eudicotyledons</taxon>
        <taxon>Gunneridae</taxon>
        <taxon>Pentapetalae</taxon>
        <taxon>rosids</taxon>
        <taxon>fabids</taxon>
        <taxon>Fabales</taxon>
        <taxon>Fabaceae</taxon>
        <taxon>Papilionoideae</taxon>
        <taxon>50 kb inversion clade</taxon>
        <taxon>dalbergioids sensu lato</taxon>
        <taxon>Dalbergieae</taxon>
        <taxon>Pterocarpus clade</taxon>
        <taxon>Stylosanthes</taxon>
    </lineage>
</organism>
<evidence type="ECO:0000313" key="3">
    <source>
        <dbReference type="Proteomes" id="UP001341840"/>
    </source>
</evidence>
<feature type="coiled-coil region" evidence="1">
    <location>
        <begin position="209"/>
        <end position="236"/>
    </location>
</feature>